<evidence type="ECO:0000256" key="2">
    <source>
        <dbReference type="SAM" id="Phobius"/>
    </source>
</evidence>
<comment type="caution">
    <text evidence="5">The sequence shown here is derived from an EMBL/GenBank/DDBJ whole genome shotgun (WGS) entry which is preliminary data.</text>
</comment>
<dbReference type="Gene3D" id="3.30.70.1230">
    <property type="entry name" value="Nucleotide cyclase"/>
    <property type="match status" value="1"/>
</dbReference>
<organism evidence="5 6">
    <name type="scientific">Hoeflea algicola</name>
    <dbReference type="NCBI Taxonomy" id="2983763"/>
    <lineage>
        <taxon>Bacteria</taxon>
        <taxon>Pseudomonadati</taxon>
        <taxon>Pseudomonadota</taxon>
        <taxon>Alphaproteobacteria</taxon>
        <taxon>Hyphomicrobiales</taxon>
        <taxon>Rhizobiaceae</taxon>
        <taxon>Hoeflea</taxon>
    </lineage>
</organism>
<reference evidence="5" key="1">
    <citation type="submission" date="2022-10" db="EMBL/GenBank/DDBJ databases">
        <title>Hoeflea sp. G2-23, isolated from marine algae.</title>
        <authorList>
            <person name="Kristyanto S."/>
            <person name="Kim J.M."/>
            <person name="Jeon C.O."/>
        </authorList>
    </citation>
    <scope>NUCLEOTIDE SEQUENCE</scope>
    <source>
        <strain evidence="5">G2-23</strain>
    </source>
</reference>
<evidence type="ECO:0000259" key="3">
    <source>
        <dbReference type="PROSITE" id="PS50125"/>
    </source>
</evidence>
<dbReference type="PROSITE" id="PS50125">
    <property type="entry name" value="GUANYLATE_CYCLASE_2"/>
    <property type="match status" value="1"/>
</dbReference>
<feature type="coiled-coil region" evidence="1">
    <location>
        <begin position="411"/>
        <end position="438"/>
    </location>
</feature>
<dbReference type="InterPro" id="IPR003660">
    <property type="entry name" value="HAMP_dom"/>
</dbReference>
<gene>
    <name evidence="5" type="ORF">OEG84_04700</name>
</gene>
<accession>A0ABT3Z6V7</accession>
<dbReference type="InterPro" id="IPR029787">
    <property type="entry name" value="Nucleotide_cyclase"/>
</dbReference>
<dbReference type="CDD" id="cd07302">
    <property type="entry name" value="CHD"/>
    <property type="match status" value="1"/>
</dbReference>
<keyword evidence="2" id="KW-0472">Membrane</keyword>
<dbReference type="Pfam" id="PF12860">
    <property type="entry name" value="PAS_7"/>
    <property type="match status" value="1"/>
</dbReference>
<dbReference type="SUPFAM" id="SSF55073">
    <property type="entry name" value="Nucleotide cyclase"/>
    <property type="match status" value="1"/>
</dbReference>
<dbReference type="PANTHER" id="PTHR43081">
    <property type="entry name" value="ADENYLATE CYCLASE, TERMINAL-DIFFERENTIATION SPECIFIC-RELATED"/>
    <property type="match status" value="1"/>
</dbReference>
<dbReference type="EMBL" id="JAOVZR010000001">
    <property type="protein sequence ID" value="MCY0147036.1"/>
    <property type="molecule type" value="Genomic_DNA"/>
</dbReference>
<dbReference type="SUPFAM" id="SSF158472">
    <property type="entry name" value="HAMP domain-like"/>
    <property type="match status" value="1"/>
</dbReference>
<name>A0ABT3Z6V7_9HYPH</name>
<dbReference type="CDD" id="cd06225">
    <property type="entry name" value="HAMP"/>
    <property type="match status" value="1"/>
</dbReference>
<dbReference type="Pfam" id="PF00211">
    <property type="entry name" value="Guanylate_cyc"/>
    <property type="match status" value="1"/>
</dbReference>
<evidence type="ECO:0000313" key="5">
    <source>
        <dbReference type="EMBL" id="MCY0147036.1"/>
    </source>
</evidence>
<feature type="domain" description="Guanylate cyclase" evidence="3">
    <location>
        <begin position="593"/>
        <end position="728"/>
    </location>
</feature>
<dbReference type="Proteomes" id="UP001073227">
    <property type="component" value="Unassembled WGS sequence"/>
</dbReference>
<feature type="transmembrane region" description="Helical" evidence="2">
    <location>
        <begin position="336"/>
        <end position="360"/>
    </location>
</feature>
<proteinExistence type="predicted"/>
<evidence type="ECO:0000256" key="1">
    <source>
        <dbReference type="SAM" id="Coils"/>
    </source>
</evidence>
<dbReference type="Gene3D" id="6.10.340.10">
    <property type="match status" value="1"/>
</dbReference>
<dbReference type="InterPro" id="IPR001054">
    <property type="entry name" value="A/G_cyclase"/>
</dbReference>
<dbReference type="SMART" id="SM00304">
    <property type="entry name" value="HAMP"/>
    <property type="match status" value="1"/>
</dbReference>
<dbReference type="InterPro" id="IPR050697">
    <property type="entry name" value="Adenylyl/Guanylyl_Cyclase_3/4"/>
</dbReference>
<dbReference type="SMART" id="SM00044">
    <property type="entry name" value="CYCc"/>
    <property type="match status" value="1"/>
</dbReference>
<sequence>MSSRPISFLRSVRGRLIIAFLGISFLSLVAGGAGLFSLDRVNGALSRIADERVPQALALVEVSRQAERILNAAPALLVVTSEASRLEVSKNVRVEVEKLRTRLLEAATGAEIHEQSQESVAGLVEKLDRNLLELDALVTQRIKLTDTRAELSRKLATVNNGALRLIAPAERQLGAQISSWNRSGAPGADTINPEQGKIARTIIGILPQQDLATKIAAVRAALSNIAITQSVEEVEVLTFGLNTALAELRSANDEMPQQLKRRLVRLFAAFVELSEGENGLPEIRKQELIAIESGEELLEANAALSNLLSNRIDFLVKNAKDEIAVARASATDIQKLSFNILVAVGALSLVSSILVVWLYVGRVLIRRLTALSNSMLSIADGDLEAPLPKPGTDDEIGRMGEALIVFRDTAVEVKKSNLEEMETARRRLNDAIENSSEGFAFYDPEGHLVICNSRYSAILFPNGEFEVSPGTKFETVTRESAKTGLISDAVEREDEWVEEQLAWHLSPGEPRLQHNSNGQWILISERKTGDGGTVAIYSDITDLKARENELSEKSTALEQLSKQLAKYLSPQIYDSIFSGKQEVKLVSQRKRLTVFFSDLVGFTETTERLESEDLTRLLNQYLTEMSNIAIAHGATIDKFIGDAIVIFFGDPETLGVKEDAAQCVKMAIAMRKRMKELERTWQDSGLEKPLQCRIGINTGLCTVGNFGSDDRMDYTIIGGGVNLAARLEGACAPGEILISYETYAHVKDLIDCEERDQIKVKGISAPVTTFQVGDLFANLDADVRPIRASQPNFSLDLNITRLSHEEQAKVLDILKDATQRIEQASTKTNQRLLISD</sequence>
<dbReference type="InterPro" id="IPR038188">
    <property type="entry name" value="TorS_sensor_sf"/>
</dbReference>
<dbReference type="Pfam" id="PF00672">
    <property type="entry name" value="HAMP"/>
    <property type="match status" value="1"/>
</dbReference>
<keyword evidence="2" id="KW-0812">Transmembrane</keyword>
<evidence type="ECO:0000259" key="4">
    <source>
        <dbReference type="PROSITE" id="PS50885"/>
    </source>
</evidence>
<dbReference type="Gene3D" id="3.30.450.20">
    <property type="entry name" value="PAS domain"/>
    <property type="match status" value="1"/>
</dbReference>
<feature type="domain" description="HAMP" evidence="4">
    <location>
        <begin position="362"/>
        <end position="415"/>
    </location>
</feature>
<dbReference type="Gene3D" id="1.20.58.920">
    <property type="match status" value="1"/>
</dbReference>
<keyword evidence="2" id="KW-1133">Transmembrane helix</keyword>
<dbReference type="RefSeq" id="WP_267652657.1">
    <property type="nucleotide sequence ID" value="NZ_JAOVZR010000001.1"/>
</dbReference>
<keyword evidence="1" id="KW-0175">Coiled coil</keyword>
<dbReference type="PANTHER" id="PTHR43081:SF18">
    <property type="entry name" value="BLL7624 PROTEIN"/>
    <property type="match status" value="1"/>
</dbReference>
<dbReference type="PROSITE" id="PS50885">
    <property type="entry name" value="HAMP"/>
    <property type="match status" value="1"/>
</dbReference>
<evidence type="ECO:0000313" key="6">
    <source>
        <dbReference type="Proteomes" id="UP001073227"/>
    </source>
</evidence>
<keyword evidence="6" id="KW-1185">Reference proteome</keyword>
<protein>
    <submittedName>
        <fullName evidence="5">PAS-domain containing protein</fullName>
    </submittedName>
</protein>